<evidence type="ECO:0000256" key="11">
    <source>
        <dbReference type="RuleBase" id="RU361242"/>
    </source>
</evidence>
<dbReference type="UniPathway" id="UPA00378"/>
<dbReference type="PANTHER" id="PTHR11675:SF134">
    <property type="entry name" value="N-ACETYLGALACTOSAMINYLTRANSFERASE 4-RELATED"/>
    <property type="match status" value="1"/>
</dbReference>
<evidence type="ECO:0000259" key="12">
    <source>
        <dbReference type="SMART" id="SM00458"/>
    </source>
</evidence>
<feature type="transmembrane region" description="Helical" evidence="11">
    <location>
        <begin position="12"/>
        <end position="31"/>
    </location>
</feature>
<dbReference type="CDD" id="cd23462">
    <property type="entry name" value="beta-trefoil_Ricin_Pgant9-like"/>
    <property type="match status" value="1"/>
</dbReference>
<evidence type="ECO:0000256" key="4">
    <source>
        <dbReference type="ARBA" id="ARBA00022734"/>
    </source>
</evidence>
<keyword evidence="10" id="KW-0325">Glycoprotein</keyword>
<dbReference type="EMBL" id="GAKP01008572">
    <property type="protein sequence ID" value="JAC50380.1"/>
    <property type="molecule type" value="Transcribed_RNA"/>
</dbReference>
<proteinExistence type="inferred from homology"/>
<keyword evidence="8 11" id="KW-0472">Membrane</keyword>
<evidence type="ECO:0000256" key="3">
    <source>
        <dbReference type="ARBA" id="ARBA00022692"/>
    </source>
</evidence>
<dbReference type="OrthoDB" id="6159198at2759"/>
<protein>
    <recommendedName>
        <fullName evidence="11">Polypeptide N-acetylgalactosaminyltransferase</fullName>
        <ecNumber evidence="11">2.4.1.-</ecNumber>
    </recommendedName>
    <alternativeName>
        <fullName evidence="11">Protein-UDP acetylgalactosaminyltransferase</fullName>
    </alternativeName>
</protein>
<dbReference type="InterPro" id="IPR001173">
    <property type="entry name" value="Glyco_trans_2-like"/>
</dbReference>
<dbReference type="Pfam" id="PF00535">
    <property type="entry name" value="Glycos_transf_2"/>
    <property type="match status" value="1"/>
</dbReference>
<evidence type="ECO:0000256" key="10">
    <source>
        <dbReference type="ARBA" id="ARBA00023180"/>
    </source>
</evidence>
<organism evidence="13">
    <name type="scientific">Bactrocera dorsalis</name>
    <name type="common">Oriental fruit fly</name>
    <name type="synonym">Dacus dorsalis</name>
    <dbReference type="NCBI Taxonomy" id="27457"/>
    <lineage>
        <taxon>Eukaryota</taxon>
        <taxon>Metazoa</taxon>
        <taxon>Ecdysozoa</taxon>
        <taxon>Arthropoda</taxon>
        <taxon>Hexapoda</taxon>
        <taxon>Insecta</taxon>
        <taxon>Pterygota</taxon>
        <taxon>Neoptera</taxon>
        <taxon>Endopterygota</taxon>
        <taxon>Diptera</taxon>
        <taxon>Brachycera</taxon>
        <taxon>Muscomorpha</taxon>
        <taxon>Tephritoidea</taxon>
        <taxon>Tephritidae</taxon>
        <taxon>Bactrocera</taxon>
        <taxon>Bactrocera</taxon>
    </lineage>
</organism>
<keyword evidence="7 11" id="KW-0333">Golgi apparatus</keyword>
<keyword evidence="5" id="KW-0735">Signal-anchor</keyword>
<comment type="similarity">
    <text evidence="2 11">Belongs to the glycosyltransferase 2 family. GalNAc-T subfamily.</text>
</comment>
<evidence type="ECO:0000256" key="9">
    <source>
        <dbReference type="ARBA" id="ARBA00023157"/>
    </source>
</evidence>
<evidence type="ECO:0000256" key="2">
    <source>
        <dbReference type="ARBA" id="ARBA00005680"/>
    </source>
</evidence>
<dbReference type="EC" id="2.4.1.-" evidence="11"/>
<dbReference type="GO" id="GO:0000139">
    <property type="term" value="C:Golgi membrane"/>
    <property type="evidence" value="ECO:0007669"/>
    <property type="project" value="UniProtKB-SubCell"/>
</dbReference>
<dbReference type="CDD" id="cd02510">
    <property type="entry name" value="pp-GalNAc-T"/>
    <property type="match status" value="1"/>
</dbReference>
<evidence type="ECO:0000256" key="8">
    <source>
        <dbReference type="ARBA" id="ARBA00023136"/>
    </source>
</evidence>
<dbReference type="SMART" id="SM00458">
    <property type="entry name" value="RICIN"/>
    <property type="match status" value="1"/>
</dbReference>
<dbReference type="EMBL" id="GAKP01008573">
    <property type="protein sequence ID" value="JAC50379.1"/>
    <property type="molecule type" value="Transcribed_RNA"/>
</dbReference>
<dbReference type="SUPFAM" id="SSF53448">
    <property type="entry name" value="Nucleotide-diphospho-sugar transferases"/>
    <property type="match status" value="1"/>
</dbReference>
<evidence type="ECO:0000313" key="13">
    <source>
        <dbReference type="EMBL" id="JAC50380.1"/>
    </source>
</evidence>
<dbReference type="Pfam" id="PF00652">
    <property type="entry name" value="Ricin_B_lectin"/>
    <property type="match status" value="1"/>
</dbReference>
<gene>
    <name evidence="13" type="primary">GALT6</name>
</gene>
<keyword evidence="11 13" id="KW-0808">Transferase</keyword>
<evidence type="ECO:0000256" key="5">
    <source>
        <dbReference type="ARBA" id="ARBA00022968"/>
    </source>
</evidence>
<dbReference type="Gene3D" id="2.80.10.50">
    <property type="match status" value="1"/>
</dbReference>
<accession>A0A034W8C3</accession>
<sequence length="597" mass="69705">MRYSHYINVVRLLIFLIIGAVLFLLVNQWIYTREALEGLEIELIQKTPYWQRSHKRELKDWHDVEAMASDAARNGLGEHGKPAYITNLSKRKLDHDLSKKNGFNALLSDMISVNRSLPDIRDQGCQRLKYFADLPTVSIIIPFYNEHFSALVRSVHSIINRTPAELIKEIILVDDFSDVSNLKKPLDEYVEENFPKVEIIRFRKRQGLIAARLAGAVKAVADVLVFMDSHVEVNYNWLPPLLHEIVLNKRTAVCPMIDVIEDATFEYTAQDEGARGAFDWILDYKRLPLLESAKKNRTQPFENPIMAGGLFAISREWFWELDGYDDGLDIWGGEQYELSFKIWMCGGRLLDVPCSRVGHIFRSDNWNGVSEDRKEDYLHKNYKRVAEVWMDDYKNYLYKHARGIYEKLDAGDLTKQLALREKLHCKSFKWFIENVAFDLVKTYPPKGTTDFAYGQVRSVGAPKFCLDTLGRPDYRIVGVKDCEATSIFPSRRQDWSLSEDHDLRMRGEEYCLQTADHKPDSQVLLYDCSYGNKNQLWYYNRRRKWLVYGPKRLFCLEARPASKHVVVNRCRTNFPLMQWDFVHVNDTLLDTYFETMP</sequence>
<dbReference type="PROSITE" id="PS50231">
    <property type="entry name" value="RICIN_B_LECTIN"/>
    <property type="match status" value="1"/>
</dbReference>
<keyword evidence="6 11" id="KW-1133">Transmembrane helix</keyword>
<dbReference type="Gene3D" id="3.90.550.10">
    <property type="entry name" value="Spore Coat Polysaccharide Biosynthesis Protein SpsA, Chain A"/>
    <property type="match status" value="1"/>
</dbReference>
<reference evidence="13" key="1">
    <citation type="journal article" date="2014" name="BMC Genomics">
        <title>Characterizing the developmental transcriptome of the oriental fruit fly, Bactrocera dorsalis (Diptera: Tephritidae) through comparative genomic analysis with Drosophila melanogaster utilizing modENCODE datasets.</title>
        <authorList>
            <person name="Geib S.M."/>
            <person name="Calla B."/>
            <person name="Hall B."/>
            <person name="Hou S."/>
            <person name="Manoukis N.C."/>
        </authorList>
    </citation>
    <scope>NUCLEOTIDE SEQUENCE</scope>
    <source>
        <strain evidence="13">Punador</strain>
    </source>
</reference>
<dbReference type="GO" id="GO:0006493">
    <property type="term" value="P:protein O-linked glycosylation"/>
    <property type="evidence" value="ECO:0007669"/>
    <property type="project" value="TreeGrafter"/>
</dbReference>
<dbReference type="InterPro" id="IPR035992">
    <property type="entry name" value="Ricin_B-like_lectins"/>
</dbReference>
<comment type="cofactor">
    <cofactor evidence="11">
        <name>Mn(2+)</name>
        <dbReference type="ChEBI" id="CHEBI:29035"/>
    </cofactor>
</comment>
<dbReference type="SUPFAM" id="SSF50370">
    <property type="entry name" value="Ricin B-like lectins"/>
    <property type="match status" value="1"/>
</dbReference>
<evidence type="ECO:0000256" key="6">
    <source>
        <dbReference type="ARBA" id="ARBA00022989"/>
    </source>
</evidence>
<comment type="pathway">
    <text evidence="11">Protein modification; protein glycosylation.</text>
</comment>
<keyword evidence="11" id="KW-0464">Manganese</keyword>
<dbReference type="PANTHER" id="PTHR11675">
    <property type="entry name" value="N-ACETYLGALACTOSAMINYLTRANSFERASE"/>
    <property type="match status" value="1"/>
</dbReference>
<dbReference type="InterPro" id="IPR000772">
    <property type="entry name" value="Ricin_B_lectin"/>
</dbReference>
<dbReference type="FunFam" id="3.90.550.10:FF:000029">
    <property type="entry name" value="Polypeptide N-acetylgalactosaminyltransferase"/>
    <property type="match status" value="1"/>
</dbReference>
<evidence type="ECO:0000256" key="1">
    <source>
        <dbReference type="ARBA" id="ARBA00004323"/>
    </source>
</evidence>
<keyword evidence="4 11" id="KW-0430">Lectin</keyword>
<dbReference type="AlphaFoldDB" id="A0A034W8C3"/>
<name>A0A034W8C3_BACDO</name>
<dbReference type="GO" id="GO:0030246">
    <property type="term" value="F:carbohydrate binding"/>
    <property type="evidence" value="ECO:0007669"/>
    <property type="project" value="UniProtKB-KW"/>
</dbReference>
<keyword evidence="9 11" id="KW-1015">Disulfide bond</keyword>
<dbReference type="InterPro" id="IPR029044">
    <property type="entry name" value="Nucleotide-diphossugar_trans"/>
</dbReference>
<dbReference type="GO" id="GO:0004653">
    <property type="term" value="F:polypeptide N-acetylgalactosaminyltransferase activity"/>
    <property type="evidence" value="ECO:0007669"/>
    <property type="project" value="TreeGrafter"/>
</dbReference>
<dbReference type="InterPro" id="IPR045885">
    <property type="entry name" value="GalNAc-T"/>
</dbReference>
<keyword evidence="11" id="KW-0328">Glycosyltransferase</keyword>
<keyword evidence="3 11" id="KW-0812">Transmembrane</keyword>
<comment type="subcellular location">
    <subcellularLocation>
        <location evidence="1 11">Golgi apparatus membrane</location>
        <topology evidence="1 11">Single-pass type II membrane protein</topology>
    </subcellularLocation>
</comment>
<feature type="domain" description="Ricin B lectin" evidence="12">
    <location>
        <begin position="453"/>
        <end position="582"/>
    </location>
</feature>
<evidence type="ECO:0000256" key="7">
    <source>
        <dbReference type="ARBA" id="ARBA00023034"/>
    </source>
</evidence>